<protein>
    <submittedName>
        <fullName evidence="1">Haloacid dehalogenase superfamily, subfamily IA, variant 3 with third motif having DD or ED</fullName>
    </submittedName>
</protein>
<evidence type="ECO:0000313" key="1">
    <source>
        <dbReference type="EMBL" id="SCP94822.1"/>
    </source>
</evidence>
<dbReference type="STRING" id="1619234.SAMN05421730_100175"/>
<evidence type="ECO:0000313" key="2">
    <source>
        <dbReference type="Proteomes" id="UP000199315"/>
    </source>
</evidence>
<dbReference type="PRINTS" id="PR00413">
    <property type="entry name" value="HADHALOGNASE"/>
</dbReference>
<dbReference type="InterPro" id="IPR023214">
    <property type="entry name" value="HAD_sf"/>
</dbReference>
<dbReference type="EMBL" id="FMKA01000001">
    <property type="protein sequence ID" value="SCP94822.1"/>
    <property type="molecule type" value="Genomic_DNA"/>
</dbReference>
<dbReference type="Pfam" id="PF13419">
    <property type="entry name" value="HAD_2"/>
    <property type="match status" value="1"/>
</dbReference>
<dbReference type="InterPro" id="IPR036412">
    <property type="entry name" value="HAD-like_sf"/>
</dbReference>
<proteinExistence type="predicted"/>
<dbReference type="Gene3D" id="3.40.50.1000">
    <property type="entry name" value="HAD superfamily/HAD-like"/>
    <property type="match status" value="1"/>
</dbReference>
<dbReference type="InterPro" id="IPR041492">
    <property type="entry name" value="HAD_2"/>
</dbReference>
<dbReference type="AlphaFoldDB" id="A0A1D3TNC3"/>
<dbReference type="SFLD" id="SFLDS00003">
    <property type="entry name" value="Haloacid_Dehalogenase"/>
    <property type="match status" value="1"/>
</dbReference>
<dbReference type="OrthoDB" id="9797743at2"/>
<name>A0A1D3TNC3_9FIRM</name>
<dbReference type="InterPro" id="IPR023198">
    <property type="entry name" value="PGP-like_dom2"/>
</dbReference>
<sequence length="217" mass="24112">MVRGILFDMDGLMFATEQLSTEGWMKAATQLHYPITLDFIKKFRGTNIAYSRALFQREFGEQVDYDLARQIRTDSMNEHIEKNGVPVKEGLLELLDYLKDNGLKSAVATSTHQAIAEVYLKKAGVFDYFDVHVYGDGISKGKPDPEIFQVAAGMLALPTAECVVLEDSPNGIIAGDAAGCQVIAVPDITEIEENGMNKTTACCRDLREVIDWIKDNR</sequence>
<accession>A0A1D3TNC3</accession>
<dbReference type="SUPFAM" id="SSF56784">
    <property type="entry name" value="HAD-like"/>
    <property type="match status" value="1"/>
</dbReference>
<dbReference type="RefSeq" id="WP_091228535.1">
    <property type="nucleotide sequence ID" value="NZ_FMKA01000001.1"/>
</dbReference>
<dbReference type="PANTHER" id="PTHR18901">
    <property type="entry name" value="2-DEOXYGLUCOSE-6-PHOSPHATE PHOSPHATASE 2"/>
    <property type="match status" value="1"/>
</dbReference>
<reference evidence="1 2" key="1">
    <citation type="submission" date="2016-09" db="EMBL/GenBank/DDBJ databases">
        <authorList>
            <person name="Capua I."/>
            <person name="De Benedictis P."/>
            <person name="Joannis T."/>
            <person name="Lombin L.H."/>
            <person name="Cattoli G."/>
        </authorList>
    </citation>
    <scope>NUCLEOTIDE SEQUENCE [LARGE SCALE GENOMIC DNA]</scope>
    <source>
        <strain evidence="1 2">GluBS11</strain>
    </source>
</reference>
<dbReference type="InterPro" id="IPR006439">
    <property type="entry name" value="HAD-SF_hydro_IA"/>
</dbReference>
<gene>
    <name evidence="1" type="ORF">SAMN05421730_100175</name>
</gene>
<dbReference type="SFLD" id="SFLDG01129">
    <property type="entry name" value="C1.5:_HAD__Beta-PGM__Phosphata"/>
    <property type="match status" value="1"/>
</dbReference>
<dbReference type="Gene3D" id="1.10.150.240">
    <property type="entry name" value="Putative phosphatase, domain 2"/>
    <property type="match status" value="1"/>
</dbReference>
<organism evidence="1 2">
    <name type="scientific">Anaerobium acetethylicum</name>
    <dbReference type="NCBI Taxonomy" id="1619234"/>
    <lineage>
        <taxon>Bacteria</taxon>
        <taxon>Bacillati</taxon>
        <taxon>Bacillota</taxon>
        <taxon>Clostridia</taxon>
        <taxon>Lachnospirales</taxon>
        <taxon>Lachnospiraceae</taxon>
        <taxon>Anaerobium</taxon>
    </lineage>
</organism>
<dbReference type="PANTHER" id="PTHR18901:SF38">
    <property type="entry name" value="PSEUDOURIDINE-5'-PHOSPHATASE"/>
    <property type="match status" value="1"/>
</dbReference>
<dbReference type="Proteomes" id="UP000199315">
    <property type="component" value="Unassembled WGS sequence"/>
</dbReference>
<dbReference type="NCBIfam" id="TIGR01509">
    <property type="entry name" value="HAD-SF-IA-v3"/>
    <property type="match status" value="1"/>
</dbReference>
<keyword evidence="2" id="KW-1185">Reference proteome</keyword>